<feature type="domain" description="C-type lectin" evidence="1">
    <location>
        <begin position="37"/>
        <end position="131"/>
    </location>
</feature>
<dbReference type="Proteomes" id="UP000265180">
    <property type="component" value="Chromosome 21"/>
</dbReference>
<dbReference type="Ensembl" id="ENSORLT00020015914.1">
    <property type="protein sequence ID" value="ENSORLP00020009514.1"/>
    <property type="gene ID" value="ENSORLG00020010424.1"/>
</dbReference>
<dbReference type="InterPro" id="IPR001304">
    <property type="entry name" value="C-type_lectin-like"/>
</dbReference>
<reference evidence="2 3" key="2">
    <citation type="submission" date="2017-04" db="EMBL/GenBank/DDBJ databases">
        <title>CpG methylation of centromeres and impact of large insertions on vertebrate speciation.</title>
        <authorList>
            <person name="Ichikawa K."/>
            <person name="Yoshimura J."/>
            <person name="Morishita S."/>
        </authorList>
    </citation>
    <scope>NUCLEOTIDE SEQUENCE</scope>
    <source>
        <strain evidence="2 3">HNI</strain>
    </source>
</reference>
<organism evidence="2 3">
    <name type="scientific">Oryzias latipes</name>
    <name type="common">Japanese rice fish</name>
    <name type="synonym">Japanese killifish</name>
    <dbReference type="NCBI Taxonomy" id="8090"/>
    <lineage>
        <taxon>Eukaryota</taxon>
        <taxon>Metazoa</taxon>
        <taxon>Chordata</taxon>
        <taxon>Craniata</taxon>
        <taxon>Vertebrata</taxon>
        <taxon>Euteleostomi</taxon>
        <taxon>Actinopterygii</taxon>
        <taxon>Neopterygii</taxon>
        <taxon>Teleostei</taxon>
        <taxon>Neoteleostei</taxon>
        <taxon>Acanthomorphata</taxon>
        <taxon>Ovalentaria</taxon>
        <taxon>Atherinomorphae</taxon>
        <taxon>Beloniformes</taxon>
        <taxon>Adrianichthyidae</taxon>
        <taxon>Oryziinae</taxon>
        <taxon>Oryzias</taxon>
    </lineage>
</organism>
<dbReference type="SUPFAM" id="SSF56436">
    <property type="entry name" value="C-type lectin-like"/>
    <property type="match status" value="1"/>
</dbReference>
<protein>
    <recommendedName>
        <fullName evidence="1">C-type lectin domain-containing protein</fullName>
    </recommendedName>
</protein>
<evidence type="ECO:0000259" key="1">
    <source>
        <dbReference type="PROSITE" id="PS50041"/>
    </source>
</evidence>
<dbReference type="PROSITE" id="PS50041">
    <property type="entry name" value="C_TYPE_LECTIN_2"/>
    <property type="match status" value="1"/>
</dbReference>
<accession>A0A3P9KLW3</accession>
<reference key="1">
    <citation type="journal article" date="2007" name="Nature">
        <title>The medaka draft genome and insights into vertebrate genome evolution.</title>
        <authorList>
            <person name="Kasahara M."/>
            <person name="Naruse K."/>
            <person name="Sasaki S."/>
            <person name="Nakatani Y."/>
            <person name="Qu W."/>
            <person name="Ahsan B."/>
            <person name="Yamada T."/>
            <person name="Nagayasu Y."/>
            <person name="Doi K."/>
            <person name="Kasai Y."/>
            <person name="Jindo T."/>
            <person name="Kobayashi D."/>
            <person name="Shimada A."/>
            <person name="Toyoda A."/>
            <person name="Kuroki Y."/>
            <person name="Fujiyama A."/>
            <person name="Sasaki T."/>
            <person name="Shimizu A."/>
            <person name="Asakawa S."/>
            <person name="Shimizu N."/>
            <person name="Hashimoto S."/>
            <person name="Yang J."/>
            <person name="Lee Y."/>
            <person name="Matsushima K."/>
            <person name="Sugano S."/>
            <person name="Sakaizumi M."/>
            <person name="Narita T."/>
            <person name="Ohishi K."/>
            <person name="Haga S."/>
            <person name="Ohta F."/>
            <person name="Nomoto H."/>
            <person name="Nogata K."/>
            <person name="Morishita T."/>
            <person name="Endo T."/>
            <person name="Shin-I T."/>
            <person name="Takeda H."/>
            <person name="Morishita S."/>
            <person name="Kohara Y."/>
        </authorList>
    </citation>
    <scope>NUCLEOTIDE SEQUENCE [LARGE SCALE GENOMIC DNA]</scope>
    <source>
        <strain>Hd-rR</strain>
    </source>
</reference>
<reference evidence="2" key="4">
    <citation type="submission" date="2025-09" db="UniProtKB">
        <authorList>
            <consortium name="Ensembl"/>
        </authorList>
    </citation>
    <scope>IDENTIFICATION</scope>
    <source>
        <strain evidence="2">HNI</strain>
    </source>
</reference>
<name>A0A3P9KLW3_ORYLA</name>
<dbReference type="AlphaFoldDB" id="A0A3P9KLW3"/>
<sequence length="131" mass="15261">MYNYYSIYTHRHINEKFSASNFHLLSTERRFCAGVAPDSKCYQFFKGPKTFKDAEYFCRQHFSEGHLASITSQFINQEVSKLILEQNGSYARVWVGGYRLDVSGLNPEGFSFLNDFTCWTPQAFVCSYPHH</sequence>
<reference evidence="2" key="3">
    <citation type="submission" date="2025-08" db="UniProtKB">
        <authorList>
            <consortium name="Ensembl"/>
        </authorList>
    </citation>
    <scope>IDENTIFICATION</scope>
    <source>
        <strain evidence="2">HNI</strain>
    </source>
</reference>
<dbReference type="InterPro" id="IPR016186">
    <property type="entry name" value="C-type_lectin-like/link_sf"/>
</dbReference>
<dbReference type="Gene3D" id="3.10.100.10">
    <property type="entry name" value="Mannose-Binding Protein A, subunit A"/>
    <property type="match status" value="1"/>
</dbReference>
<proteinExistence type="predicted"/>
<evidence type="ECO:0000313" key="3">
    <source>
        <dbReference type="Proteomes" id="UP000265180"/>
    </source>
</evidence>
<evidence type="ECO:0000313" key="2">
    <source>
        <dbReference type="Ensembl" id="ENSORLP00020009514.1"/>
    </source>
</evidence>
<dbReference type="InterPro" id="IPR016187">
    <property type="entry name" value="CTDL_fold"/>
</dbReference>